<gene>
    <name evidence="9" type="ORF">DKG75_08495</name>
</gene>
<evidence type="ECO:0000256" key="1">
    <source>
        <dbReference type="ARBA" id="ARBA00006432"/>
    </source>
</evidence>
<dbReference type="AlphaFoldDB" id="A0A317E4G1"/>
<feature type="region of interest" description="Disordered" evidence="6">
    <location>
        <begin position="1"/>
        <end position="59"/>
    </location>
</feature>
<dbReference type="Pfam" id="PF00501">
    <property type="entry name" value="AMP-binding"/>
    <property type="match status" value="1"/>
</dbReference>
<dbReference type="InterPro" id="IPR050237">
    <property type="entry name" value="ATP-dep_AMP-bd_enzyme"/>
</dbReference>
<evidence type="ECO:0000256" key="2">
    <source>
        <dbReference type="ARBA" id="ARBA00022598"/>
    </source>
</evidence>
<evidence type="ECO:0000256" key="6">
    <source>
        <dbReference type="SAM" id="MobiDB-lite"/>
    </source>
</evidence>
<dbReference type="Proteomes" id="UP000246077">
    <property type="component" value="Unassembled WGS sequence"/>
</dbReference>
<feature type="domain" description="AMP-dependent synthetase/ligase" evidence="7">
    <location>
        <begin position="80"/>
        <end position="425"/>
    </location>
</feature>
<dbReference type="EMBL" id="QGLF01000002">
    <property type="protein sequence ID" value="PWR22008.1"/>
    <property type="molecule type" value="Genomic_DNA"/>
</dbReference>
<dbReference type="Pfam" id="PF13193">
    <property type="entry name" value="AMP-binding_C"/>
    <property type="match status" value="1"/>
</dbReference>
<comment type="catalytic activity">
    <reaction evidence="3">
        <text>3-(methylsulfanyl)propanoate + ATP + CoA = 3-(methylsulfanyl)propanoyl-CoA + AMP + diphosphate</text>
        <dbReference type="Rhea" id="RHEA:43052"/>
        <dbReference type="ChEBI" id="CHEBI:30616"/>
        <dbReference type="ChEBI" id="CHEBI:33019"/>
        <dbReference type="ChEBI" id="CHEBI:49016"/>
        <dbReference type="ChEBI" id="CHEBI:57287"/>
        <dbReference type="ChEBI" id="CHEBI:82815"/>
        <dbReference type="ChEBI" id="CHEBI:456215"/>
        <dbReference type="EC" id="6.2.1.44"/>
    </reaction>
    <physiologicalReaction direction="left-to-right" evidence="3">
        <dbReference type="Rhea" id="RHEA:43053"/>
    </physiologicalReaction>
</comment>
<reference evidence="10" key="1">
    <citation type="submission" date="2018-05" db="EMBL/GenBank/DDBJ databases">
        <title>Zavarzinia sp. HR-AS.</title>
        <authorList>
            <person name="Lee Y."/>
            <person name="Jeon C.O."/>
        </authorList>
    </citation>
    <scope>NUCLEOTIDE SEQUENCE [LARGE SCALE GENOMIC DNA]</scope>
    <source>
        <strain evidence="10">DSM 1231</strain>
    </source>
</reference>
<evidence type="ECO:0000256" key="5">
    <source>
        <dbReference type="ARBA" id="ARBA00067668"/>
    </source>
</evidence>
<dbReference type="Gene3D" id="3.40.50.12780">
    <property type="entry name" value="N-terminal domain of ligase-like"/>
    <property type="match status" value="1"/>
</dbReference>
<comment type="similarity">
    <text evidence="1">Belongs to the ATP-dependent AMP-binding enzyme family.</text>
</comment>
<dbReference type="FunFam" id="3.30.300.30:FF:000008">
    <property type="entry name" value="2,3-dihydroxybenzoate-AMP ligase"/>
    <property type="match status" value="1"/>
</dbReference>
<feature type="domain" description="AMP-binding enzyme C-terminal" evidence="8">
    <location>
        <begin position="475"/>
        <end position="550"/>
    </location>
</feature>
<dbReference type="Gene3D" id="3.30.300.30">
    <property type="match status" value="1"/>
</dbReference>
<evidence type="ECO:0000259" key="8">
    <source>
        <dbReference type="Pfam" id="PF13193"/>
    </source>
</evidence>
<dbReference type="EC" id="6.2.1.44" evidence="4"/>
<dbReference type="PANTHER" id="PTHR43767:SF7">
    <property type="entry name" value="MEDIUM_LONG-CHAIN-FATTY-ACID--COA LIGASE FADD8"/>
    <property type="match status" value="1"/>
</dbReference>
<protein>
    <recommendedName>
        <fullName evidence="5">3-methylmercaptopropionyl-CoA ligase</fullName>
        <ecNumber evidence="4">6.2.1.44</ecNumber>
    </recommendedName>
</protein>
<dbReference type="InterPro" id="IPR042099">
    <property type="entry name" value="ANL_N_sf"/>
</dbReference>
<name>A0A317E4G1_9PROT</name>
<dbReference type="InterPro" id="IPR025110">
    <property type="entry name" value="AMP-bd_C"/>
</dbReference>
<dbReference type="OrthoDB" id="9803968at2"/>
<dbReference type="GO" id="GO:0016877">
    <property type="term" value="F:ligase activity, forming carbon-sulfur bonds"/>
    <property type="evidence" value="ECO:0007669"/>
    <property type="project" value="UniProtKB-ARBA"/>
</dbReference>
<evidence type="ECO:0000313" key="10">
    <source>
        <dbReference type="Proteomes" id="UP000246077"/>
    </source>
</evidence>
<dbReference type="InterPro" id="IPR000873">
    <property type="entry name" value="AMP-dep_synth/lig_dom"/>
</dbReference>
<dbReference type="PANTHER" id="PTHR43767">
    <property type="entry name" value="LONG-CHAIN-FATTY-ACID--COA LIGASE"/>
    <property type="match status" value="1"/>
</dbReference>
<evidence type="ECO:0000256" key="4">
    <source>
        <dbReference type="ARBA" id="ARBA00066616"/>
    </source>
</evidence>
<evidence type="ECO:0000313" key="9">
    <source>
        <dbReference type="EMBL" id="PWR22008.1"/>
    </source>
</evidence>
<comment type="caution">
    <text evidence="9">The sequence shown here is derived from an EMBL/GenBank/DDBJ whole genome shotgun (WGS) entry which is preliminary data.</text>
</comment>
<feature type="compositionally biased region" description="Polar residues" evidence="6">
    <location>
        <begin position="8"/>
        <end position="28"/>
    </location>
</feature>
<accession>A0A317E4G1</accession>
<proteinExistence type="inferred from homology"/>
<dbReference type="SUPFAM" id="SSF56801">
    <property type="entry name" value="Acetyl-CoA synthetase-like"/>
    <property type="match status" value="1"/>
</dbReference>
<sequence length="565" mass="59567">MRFRAASGPSSNGRGNWPRSTASASCRRQGSRPGCSRTMRRAGWRDAAGSGDDDRSGGKHAMTALTRLSDVYRLRDPAWAERPAVRLGAGVLSFAALDRLTNRIAQALIRDGIAPGTRVAILDKNGLLYPALVGGILKAGAVVLPVNFRLAADEVAFTLDDGAAALVFVGPEHGGPDHGALAAGLSCRAVEVAGLDAWLGTVPDTDPDLPGAGDGDVVQLYTSGTTGRPKGVCHLDRAFCALIGTFARHVALPAAGEEMMVLVPLFHMAGFDLMTFALAQGIGVVLQRDFDAAAALQAVAGGIGALVAVPAIIQMLVEAQARAGADLSPLRRIFYGASAIPEPLLARALAVMGGVEFIQCYGMSETNIITVLQPADHGERGLLAACGRVLPGCAVRIADAAGNEVAPGEIGEITVRAPWLMHRYWRRPEATAETFRDGWLLTGDAGSVDGRGYLFIRDRLKDLIITGAENVYPAEVERVLVEHPAVAEVAVFGVPDTRWGEAVRAAVVLRPAGAATEAEILDFMAGRIARYKLPKSVAFVAALPRNAAGKVLKFRLRQDWLEANS</sequence>
<dbReference type="InterPro" id="IPR045851">
    <property type="entry name" value="AMP-bd_C_sf"/>
</dbReference>
<evidence type="ECO:0000259" key="7">
    <source>
        <dbReference type="Pfam" id="PF00501"/>
    </source>
</evidence>
<organism evidence="9 10">
    <name type="scientific">Zavarzinia compransoris</name>
    <dbReference type="NCBI Taxonomy" id="1264899"/>
    <lineage>
        <taxon>Bacteria</taxon>
        <taxon>Pseudomonadati</taxon>
        <taxon>Pseudomonadota</taxon>
        <taxon>Alphaproteobacteria</taxon>
        <taxon>Rhodospirillales</taxon>
        <taxon>Zavarziniaceae</taxon>
        <taxon>Zavarzinia</taxon>
    </lineage>
</organism>
<keyword evidence="2" id="KW-0436">Ligase</keyword>
<keyword evidence="10" id="KW-1185">Reference proteome</keyword>
<evidence type="ECO:0000256" key="3">
    <source>
        <dbReference type="ARBA" id="ARBA00051915"/>
    </source>
</evidence>